<dbReference type="GO" id="GO:0016757">
    <property type="term" value="F:glycosyltransferase activity"/>
    <property type="evidence" value="ECO:0007669"/>
    <property type="project" value="UniProtKB-KW"/>
</dbReference>
<dbReference type="InterPro" id="IPR003406">
    <property type="entry name" value="Glyco_trans_14"/>
</dbReference>
<comment type="caution">
    <text evidence="8">The sequence shown here is derived from an EMBL/GenBank/DDBJ whole genome shotgun (WGS) entry which is preliminary data.</text>
</comment>
<evidence type="ECO:0000313" key="9">
    <source>
        <dbReference type="Proteomes" id="UP000604825"/>
    </source>
</evidence>
<name>A0A811NX43_9POAL</name>
<comment type="subcellular location">
    <subcellularLocation>
        <location evidence="1">Membrane</location>
        <topology evidence="1">Single-pass type II membrane protein</topology>
    </subcellularLocation>
</comment>
<evidence type="ECO:0000256" key="2">
    <source>
        <dbReference type="ARBA" id="ARBA00022676"/>
    </source>
</evidence>
<keyword evidence="2" id="KW-0328">Glycosyltransferase</keyword>
<dbReference type="EMBL" id="CAJGYO010000005">
    <property type="protein sequence ID" value="CAD6232495.1"/>
    <property type="molecule type" value="Genomic_DNA"/>
</dbReference>
<accession>A0A811NX43</accession>
<dbReference type="OrthoDB" id="627023at2759"/>
<keyword evidence="3" id="KW-0808">Transferase</keyword>
<evidence type="ECO:0000256" key="6">
    <source>
        <dbReference type="SAM" id="MobiDB-lite"/>
    </source>
</evidence>
<sequence>MKDTKKPTRTASRLGGRLIGVASMLLFVSLGFVLGVTSSNAMFIRYYLPFMPPLRSSAAPSSSSPPPLTTPPPPPPPPPPQNPQLRSAGFLSPSGVMHNMTDEELYWRASMAPMVRRTPVSRVPKVAFLFLVRGELPLRPLWEKFFAGHEGRYSIYVHAHPSYTGSPPTDSAFYGRYIPSQVTKIQSSRSEKNNKMYGSISSCTAFATTQLHISSSRWFDCIADNEMGRREPGGGGAAAAGERAAGPGQRAVYDFPTVYAFLTGSDTSFVDCYENGGSRSRYRPFFATRNITLARWRKGAQWFEMDRALALESVADEPYIQMFRDFCVGRRECLIDEHYLPTLVSLLGWGRRNANRTLTYADWKRPVNRHPHTHGADEVTEERIREIREEGGRRCFYNGARKGICNLFARKFSPDTLQPLLRLAPKVMGFG</sequence>
<evidence type="ECO:0000256" key="1">
    <source>
        <dbReference type="ARBA" id="ARBA00004606"/>
    </source>
</evidence>
<feature type="region of interest" description="Disordered" evidence="6">
    <location>
        <begin position="58"/>
        <end position="93"/>
    </location>
</feature>
<proteinExistence type="predicted"/>
<dbReference type="Proteomes" id="UP000604825">
    <property type="component" value="Unassembled WGS sequence"/>
</dbReference>
<dbReference type="AlphaFoldDB" id="A0A811NX43"/>
<evidence type="ECO:0000256" key="4">
    <source>
        <dbReference type="ARBA" id="ARBA00023136"/>
    </source>
</evidence>
<keyword evidence="7" id="KW-0812">Transmembrane</keyword>
<dbReference type="InterPro" id="IPR044174">
    <property type="entry name" value="BC10-like"/>
</dbReference>
<evidence type="ECO:0000256" key="7">
    <source>
        <dbReference type="SAM" id="Phobius"/>
    </source>
</evidence>
<dbReference type="GO" id="GO:0016020">
    <property type="term" value="C:membrane"/>
    <property type="evidence" value="ECO:0007669"/>
    <property type="project" value="UniProtKB-SubCell"/>
</dbReference>
<keyword evidence="5" id="KW-0325">Glycoprotein</keyword>
<keyword evidence="4 7" id="KW-0472">Membrane</keyword>
<reference evidence="8" key="1">
    <citation type="submission" date="2020-10" db="EMBL/GenBank/DDBJ databases">
        <authorList>
            <person name="Han B."/>
            <person name="Lu T."/>
            <person name="Zhao Q."/>
            <person name="Huang X."/>
            <person name="Zhao Y."/>
        </authorList>
    </citation>
    <scope>NUCLEOTIDE SEQUENCE</scope>
</reference>
<protein>
    <recommendedName>
        <fullName evidence="10">Core-2/I-branching beta-1,6-N-acetylglucosaminyltransferase family protein</fullName>
    </recommendedName>
</protein>
<feature type="transmembrane region" description="Helical" evidence="7">
    <location>
        <begin position="21"/>
        <end position="48"/>
    </location>
</feature>
<feature type="compositionally biased region" description="Pro residues" evidence="6">
    <location>
        <begin position="63"/>
        <end position="82"/>
    </location>
</feature>
<dbReference type="Pfam" id="PF02485">
    <property type="entry name" value="Branch"/>
    <property type="match status" value="2"/>
</dbReference>
<dbReference type="PANTHER" id="PTHR31042">
    <property type="entry name" value="CORE-2/I-BRANCHING BETA-1,6-N-ACETYLGLUCOSAMINYLTRANSFERASE FAMILY PROTEIN-RELATED"/>
    <property type="match status" value="1"/>
</dbReference>
<evidence type="ECO:0008006" key="10">
    <source>
        <dbReference type="Google" id="ProtNLM"/>
    </source>
</evidence>
<evidence type="ECO:0000256" key="3">
    <source>
        <dbReference type="ARBA" id="ARBA00022679"/>
    </source>
</evidence>
<organism evidence="8 9">
    <name type="scientific">Miscanthus lutarioriparius</name>
    <dbReference type="NCBI Taxonomy" id="422564"/>
    <lineage>
        <taxon>Eukaryota</taxon>
        <taxon>Viridiplantae</taxon>
        <taxon>Streptophyta</taxon>
        <taxon>Embryophyta</taxon>
        <taxon>Tracheophyta</taxon>
        <taxon>Spermatophyta</taxon>
        <taxon>Magnoliopsida</taxon>
        <taxon>Liliopsida</taxon>
        <taxon>Poales</taxon>
        <taxon>Poaceae</taxon>
        <taxon>PACMAD clade</taxon>
        <taxon>Panicoideae</taxon>
        <taxon>Andropogonodae</taxon>
        <taxon>Andropogoneae</taxon>
        <taxon>Saccharinae</taxon>
        <taxon>Miscanthus</taxon>
    </lineage>
</organism>
<gene>
    <name evidence="8" type="ORF">NCGR_LOCUS22179</name>
</gene>
<evidence type="ECO:0000256" key="5">
    <source>
        <dbReference type="ARBA" id="ARBA00023180"/>
    </source>
</evidence>
<evidence type="ECO:0000313" key="8">
    <source>
        <dbReference type="EMBL" id="CAD6232495.1"/>
    </source>
</evidence>
<keyword evidence="7" id="KW-1133">Transmembrane helix</keyword>
<keyword evidence="9" id="KW-1185">Reference proteome</keyword>
<dbReference type="PANTHER" id="PTHR31042:SF148">
    <property type="entry name" value="EXPRESSED PROTEIN"/>
    <property type="match status" value="1"/>
</dbReference>